<protein>
    <recommendedName>
        <fullName evidence="4">Scaffolding protein</fullName>
    </recommendedName>
</protein>
<feature type="compositionally biased region" description="Basic and acidic residues" evidence="1">
    <location>
        <begin position="248"/>
        <end position="258"/>
    </location>
</feature>
<proteinExistence type="predicted"/>
<feature type="region of interest" description="Disordered" evidence="1">
    <location>
        <begin position="206"/>
        <end position="267"/>
    </location>
</feature>
<evidence type="ECO:0008006" key="4">
    <source>
        <dbReference type="Google" id="ProtNLM"/>
    </source>
</evidence>
<keyword evidence="3" id="KW-1185">Reference proteome</keyword>
<reference evidence="2 3" key="1">
    <citation type="submission" date="2021-11" db="EMBL/GenBank/DDBJ databases">
        <authorList>
            <person name="Puthoff D.P."/>
            <person name="Dawson N.J."/>
            <person name="McNemar A."/>
            <person name="Wilson J.R."/>
            <person name="Ball S.L."/>
            <person name="Garlena R.A."/>
            <person name="Russell D.A."/>
            <person name="Jacobs-Sera D."/>
            <person name="Hatfull G.F."/>
        </authorList>
    </citation>
    <scope>NUCLEOTIDE SEQUENCE [LARGE SCALE GENOMIC DNA]</scope>
</reference>
<feature type="compositionally biased region" description="Acidic residues" evidence="1">
    <location>
        <begin position="27"/>
        <end position="56"/>
    </location>
</feature>
<evidence type="ECO:0000313" key="3">
    <source>
        <dbReference type="Proteomes" id="UP001201386"/>
    </source>
</evidence>
<dbReference type="InterPro" id="IPR009636">
    <property type="entry name" value="SCAF"/>
</dbReference>
<name>A0AA49BNX4_9CAUD</name>
<evidence type="ECO:0000313" key="2">
    <source>
        <dbReference type="EMBL" id="UJQ86341.1"/>
    </source>
</evidence>
<dbReference type="Proteomes" id="UP001201386">
    <property type="component" value="Segment"/>
</dbReference>
<evidence type="ECO:0000256" key="1">
    <source>
        <dbReference type="SAM" id="MobiDB-lite"/>
    </source>
</evidence>
<dbReference type="GO" id="GO:0019069">
    <property type="term" value="P:viral capsid assembly"/>
    <property type="evidence" value="ECO:0007669"/>
    <property type="project" value="InterPro"/>
</dbReference>
<feature type="compositionally biased region" description="Basic and acidic residues" evidence="1">
    <location>
        <begin position="57"/>
        <end position="99"/>
    </location>
</feature>
<dbReference type="Pfam" id="PF06810">
    <property type="entry name" value="Phage_scaffold"/>
    <property type="match status" value="1"/>
</dbReference>
<dbReference type="EMBL" id="OL455890">
    <property type="protein sequence ID" value="UJQ86341.1"/>
    <property type="molecule type" value="Genomic_DNA"/>
</dbReference>
<sequence length="267" mass="29064">MYGLKPLKALSEASTIPFWSLSIFGAEGEDGGDGGDGQGGDDDGGDDDGGGDDEGGDDKTDFSAITDPKERRIAELSDEAAKARLAKREMKKQHTAEISDLNKRIKELEKVQKKGDGEGSQITEEMRAEIEQPHIEQIGKLEKFAYRQAIENAILQESVADGAARRVWFDTSDVITNLDMDAIDFDLESGSIDGIADELNRIASAKPHLVKEKGKPKTKGKEEEGGGQQRRRGASGRQPGGAGVQIHGMEKSRRDELVNRYPIIGRR</sequence>
<organism evidence="2 3">
    <name type="scientific">Gordonia phage Wojtek</name>
    <dbReference type="NCBI Taxonomy" id="2910758"/>
    <lineage>
        <taxon>Viruses</taxon>
        <taxon>Duplodnaviria</taxon>
        <taxon>Heunggongvirae</taxon>
        <taxon>Uroviricota</taxon>
        <taxon>Caudoviricetes</taxon>
        <taxon>Dovevirinae</taxon>
        <taxon>Lambovirus</taxon>
        <taxon>Lambovirus wojtek</taxon>
    </lineage>
</organism>
<feature type="compositionally biased region" description="Basic and acidic residues" evidence="1">
    <location>
        <begin position="209"/>
        <end position="224"/>
    </location>
</feature>
<feature type="region of interest" description="Disordered" evidence="1">
    <location>
        <begin position="24"/>
        <end position="99"/>
    </location>
</feature>
<gene>
    <name evidence="2" type="primary">12</name>
    <name evidence="2" type="ORF">WOJTEK_12</name>
</gene>
<accession>A0AA49BNX4</accession>